<dbReference type="GO" id="GO:0004776">
    <property type="term" value="F:succinate-CoA ligase (GDP-forming) activity"/>
    <property type="evidence" value="ECO:0007669"/>
    <property type="project" value="TreeGrafter"/>
</dbReference>
<protein>
    <submittedName>
        <fullName evidence="4">CoA-binding protein</fullName>
    </submittedName>
</protein>
<dbReference type="InterPro" id="IPR036291">
    <property type="entry name" value="NAD(P)-bd_dom_sf"/>
</dbReference>
<dbReference type="GO" id="GO:0009361">
    <property type="term" value="C:succinate-CoA ligase complex (ADP-forming)"/>
    <property type="evidence" value="ECO:0007669"/>
    <property type="project" value="TreeGrafter"/>
</dbReference>
<evidence type="ECO:0000259" key="3">
    <source>
        <dbReference type="SMART" id="SM00881"/>
    </source>
</evidence>
<gene>
    <name evidence="4" type="ORF">V0288_04425</name>
</gene>
<dbReference type="PANTHER" id="PTHR11117:SF2">
    <property type="entry name" value="SUCCINATE--COA LIGASE [ADP_GDP-FORMING] SUBUNIT ALPHA, MITOCHONDRIAL"/>
    <property type="match status" value="1"/>
</dbReference>
<keyword evidence="5" id="KW-1185">Reference proteome</keyword>
<dbReference type="PANTHER" id="PTHR11117">
    <property type="entry name" value="SUCCINYL-COA LIGASE SUBUNIT ALPHA"/>
    <property type="match status" value="1"/>
</dbReference>
<dbReference type="AlphaFoldDB" id="A0AAW9QQS1"/>
<dbReference type="SUPFAM" id="SSF52210">
    <property type="entry name" value="Succinyl-CoA synthetase domains"/>
    <property type="match status" value="1"/>
</dbReference>
<evidence type="ECO:0000313" key="5">
    <source>
        <dbReference type="Proteomes" id="UP001328733"/>
    </source>
</evidence>
<keyword evidence="1" id="KW-0436">Ligase</keyword>
<name>A0AAW9QQS1_9CHRO</name>
<dbReference type="Gene3D" id="3.40.50.261">
    <property type="entry name" value="Succinyl-CoA synthetase domains"/>
    <property type="match status" value="1"/>
</dbReference>
<dbReference type="Proteomes" id="UP001328733">
    <property type="component" value="Unassembled WGS sequence"/>
</dbReference>
<dbReference type="Gene3D" id="3.40.50.720">
    <property type="entry name" value="NAD(P)-binding Rossmann-like Domain"/>
    <property type="match status" value="1"/>
</dbReference>
<dbReference type="GO" id="GO:0000166">
    <property type="term" value="F:nucleotide binding"/>
    <property type="evidence" value="ECO:0007669"/>
    <property type="project" value="UniProtKB-KW"/>
</dbReference>
<feature type="domain" description="CoA-binding" evidence="3">
    <location>
        <begin position="2"/>
        <end position="99"/>
    </location>
</feature>
<accession>A0AAW9QQS1</accession>
<evidence type="ECO:0000256" key="2">
    <source>
        <dbReference type="ARBA" id="ARBA00022741"/>
    </source>
</evidence>
<evidence type="ECO:0000256" key="1">
    <source>
        <dbReference type="ARBA" id="ARBA00022598"/>
    </source>
</evidence>
<comment type="caution">
    <text evidence="4">The sequence shown here is derived from an EMBL/GenBank/DDBJ whole genome shotgun (WGS) entry which is preliminary data.</text>
</comment>
<dbReference type="PRINTS" id="PR01798">
    <property type="entry name" value="SCOASYNTHASE"/>
</dbReference>
<keyword evidence="2" id="KW-0547">Nucleotide-binding</keyword>
<dbReference type="InterPro" id="IPR005811">
    <property type="entry name" value="SUCC_ACL_C"/>
</dbReference>
<dbReference type="Pfam" id="PF02629">
    <property type="entry name" value="CoA_binding"/>
    <property type="match status" value="1"/>
</dbReference>
<dbReference type="GO" id="GO:0006099">
    <property type="term" value="P:tricarboxylic acid cycle"/>
    <property type="evidence" value="ECO:0007669"/>
    <property type="project" value="TreeGrafter"/>
</dbReference>
<dbReference type="EMBL" id="JBAFSM010000005">
    <property type="protein sequence ID" value="MEG3436357.1"/>
    <property type="molecule type" value="Genomic_DNA"/>
</dbReference>
<dbReference type="SUPFAM" id="SSF51735">
    <property type="entry name" value="NAD(P)-binding Rossmann-fold domains"/>
    <property type="match status" value="1"/>
</dbReference>
<dbReference type="PIRSF" id="PIRSF001553">
    <property type="entry name" value="SucCS_alpha"/>
    <property type="match status" value="1"/>
</dbReference>
<sequence>MKWTPTGKVLIQGIEKPLARSYAARMREKGTNIVAGVAIGRGGTSIEGIPVFDLVEKAIATEGSIETSLLFVDPYRVLDAALEAIDAGIRQLIIVTGGVPPLDTVELLKKASATGTFILGPGSSGLIIPGQLWLGTCEPGFYRSGDIGLIAKGAALPGASGDRLIDEVARTITAAGFGLTMAVSLGTDGILGSNLSQWLQVLEEDENTRAIVLVSQIGGKAEIDAARYIAEAIEKPVIAYITGLNSPIESRFADADTIIKGALSYTEAISRLRRDIPRYFEEAGVTAIEKLSELPEYLEIVLS</sequence>
<reference evidence="4 5" key="1">
    <citation type="submission" date="2024-01" db="EMBL/GenBank/DDBJ databases">
        <title>Genomic insights into the taxonomy and metabolism of the cyanobacterium Pannus brasiliensis CCIBt3594.</title>
        <authorList>
            <person name="Machado M."/>
            <person name="Botero N.B."/>
            <person name="Andreote A.P.D."/>
            <person name="Feitosa A.M.T."/>
            <person name="Popin R."/>
            <person name="Sivonen K."/>
            <person name="Fiore M.F."/>
        </authorList>
    </citation>
    <scope>NUCLEOTIDE SEQUENCE [LARGE SCALE GENOMIC DNA]</scope>
    <source>
        <strain evidence="4 5">CCIBt3594</strain>
    </source>
</reference>
<dbReference type="InterPro" id="IPR016102">
    <property type="entry name" value="Succinyl-CoA_synth-like"/>
</dbReference>
<proteinExistence type="predicted"/>
<dbReference type="InterPro" id="IPR005810">
    <property type="entry name" value="CoA_lig_alpha"/>
</dbReference>
<dbReference type="Pfam" id="PF00549">
    <property type="entry name" value="Ligase_CoA"/>
    <property type="match status" value="1"/>
</dbReference>
<dbReference type="RefSeq" id="WP_332863812.1">
    <property type="nucleotide sequence ID" value="NZ_JBAFSM010000005.1"/>
</dbReference>
<evidence type="ECO:0000313" key="4">
    <source>
        <dbReference type="EMBL" id="MEG3436357.1"/>
    </source>
</evidence>
<dbReference type="SMART" id="SM00881">
    <property type="entry name" value="CoA_binding"/>
    <property type="match status" value="1"/>
</dbReference>
<dbReference type="GO" id="GO:0004775">
    <property type="term" value="F:succinate-CoA ligase (ADP-forming) activity"/>
    <property type="evidence" value="ECO:0007669"/>
    <property type="project" value="TreeGrafter"/>
</dbReference>
<organism evidence="4 5">
    <name type="scientific">Pannus brasiliensis CCIBt3594</name>
    <dbReference type="NCBI Taxonomy" id="1427578"/>
    <lineage>
        <taxon>Bacteria</taxon>
        <taxon>Bacillati</taxon>
        <taxon>Cyanobacteriota</taxon>
        <taxon>Cyanophyceae</taxon>
        <taxon>Oscillatoriophycideae</taxon>
        <taxon>Chroococcales</taxon>
        <taxon>Microcystaceae</taxon>
        <taxon>Pannus</taxon>
    </lineage>
</organism>
<dbReference type="InterPro" id="IPR003781">
    <property type="entry name" value="CoA-bd"/>
</dbReference>